<proteinExistence type="predicted"/>
<evidence type="ECO:0000313" key="2">
    <source>
        <dbReference type="Proteomes" id="UP000044616"/>
    </source>
</evidence>
<dbReference type="RefSeq" id="WP_047532349.1">
    <property type="nucleotide sequence ID" value="NZ_CCEH01000043.1"/>
</dbReference>
<accession>A0A077UNL3</accession>
<evidence type="ECO:0008006" key="3">
    <source>
        <dbReference type="Google" id="ProtNLM"/>
    </source>
</evidence>
<protein>
    <recommendedName>
        <fullName evidence="3">DUF3037 domain-containing protein</fullName>
    </recommendedName>
</protein>
<gene>
    <name evidence="1" type="ORF">ERS140147_02664</name>
</gene>
<dbReference type="AlphaFoldDB" id="A0A077UNL3"/>
<organism evidence="1 2">
    <name type="scientific">Staphylococcus schweitzeri</name>
    <dbReference type="NCBI Taxonomy" id="1654388"/>
    <lineage>
        <taxon>Bacteria</taxon>
        <taxon>Bacillati</taxon>
        <taxon>Bacillota</taxon>
        <taxon>Bacilli</taxon>
        <taxon>Bacillales</taxon>
        <taxon>Staphylococcaceae</taxon>
        <taxon>Staphylococcus</taxon>
    </lineage>
</organism>
<name>A0A077UNL3_9STAP</name>
<sequence length="138" mass="16652">MFKVNYSILSYYPDIYLHSNLAVGVAFEIIGESYHKNEIKFITQRRKILSFDDEIDNLELINMFLDGLKCEFEQTNQSLKNYKKKFVNNFYFENIEYKMFDSLKEVNNFIEKTYKYVLHLGLDKKERLKEIEKELLTS</sequence>
<dbReference type="Proteomes" id="UP000044616">
    <property type="component" value="Unassembled WGS sequence"/>
</dbReference>
<evidence type="ECO:0000313" key="1">
    <source>
        <dbReference type="EMBL" id="CDR29447.1"/>
    </source>
</evidence>
<dbReference type="EMBL" id="CCEH01000043">
    <property type="protein sequence ID" value="CDR29447.1"/>
    <property type="molecule type" value="Genomic_DNA"/>
</dbReference>
<reference evidence="1 2" key="1">
    <citation type="submission" date="2014-05" db="EMBL/GenBank/DDBJ databases">
        <authorList>
            <person name="Aslett A.Martin."/>
            <person name="De Silva Nishadi"/>
        </authorList>
    </citation>
    <scope>NUCLEOTIDE SEQUENCE [LARGE SCALE GENOMIC DNA]</scope>
</reference>